<feature type="compositionally biased region" description="Polar residues" evidence="1">
    <location>
        <begin position="51"/>
        <end position="68"/>
    </location>
</feature>
<comment type="caution">
    <text evidence="2">The sequence shown here is derived from an EMBL/GenBank/DDBJ whole genome shotgun (WGS) entry which is preliminary data.</text>
</comment>
<name>A0A4Z2JDG3_9TELE</name>
<reference evidence="2 3" key="1">
    <citation type="submission" date="2019-03" db="EMBL/GenBank/DDBJ databases">
        <title>First draft genome of Liparis tanakae, snailfish: a comprehensive survey of snailfish specific genes.</title>
        <authorList>
            <person name="Kim W."/>
            <person name="Song I."/>
            <person name="Jeong J.-H."/>
            <person name="Kim D."/>
            <person name="Kim S."/>
            <person name="Ryu S."/>
            <person name="Song J.Y."/>
            <person name="Lee S.K."/>
        </authorList>
    </citation>
    <scope>NUCLEOTIDE SEQUENCE [LARGE SCALE GENOMIC DNA]</scope>
    <source>
        <tissue evidence="2">Muscle</tissue>
    </source>
</reference>
<feature type="region of interest" description="Disordered" evidence="1">
    <location>
        <begin position="35"/>
        <end position="68"/>
    </location>
</feature>
<organism evidence="2 3">
    <name type="scientific">Liparis tanakae</name>
    <name type="common">Tanaka's snailfish</name>
    <dbReference type="NCBI Taxonomy" id="230148"/>
    <lineage>
        <taxon>Eukaryota</taxon>
        <taxon>Metazoa</taxon>
        <taxon>Chordata</taxon>
        <taxon>Craniata</taxon>
        <taxon>Vertebrata</taxon>
        <taxon>Euteleostomi</taxon>
        <taxon>Actinopterygii</taxon>
        <taxon>Neopterygii</taxon>
        <taxon>Teleostei</taxon>
        <taxon>Neoteleostei</taxon>
        <taxon>Acanthomorphata</taxon>
        <taxon>Eupercaria</taxon>
        <taxon>Perciformes</taxon>
        <taxon>Cottioidei</taxon>
        <taxon>Cottales</taxon>
        <taxon>Liparidae</taxon>
        <taxon>Liparis</taxon>
    </lineage>
</organism>
<protein>
    <submittedName>
        <fullName evidence="2">Uncharacterized protein</fullName>
    </submittedName>
</protein>
<keyword evidence="3" id="KW-1185">Reference proteome</keyword>
<accession>A0A4Z2JDG3</accession>
<sequence>MRTPEVQSASCAFLEPLSQQLYSRAEFLVGAQMESCQPQASSGGLDATARTEWSQGPDSSIIMSPQDK</sequence>
<evidence type="ECO:0000313" key="3">
    <source>
        <dbReference type="Proteomes" id="UP000314294"/>
    </source>
</evidence>
<evidence type="ECO:0000313" key="2">
    <source>
        <dbReference type="EMBL" id="TNN87793.1"/>
    </source>
</evidence>
<gene>
    <name evidence="2" type="ORF">EYF80_001757</name>
</gene>
<dbReference type="Proteomes" id="UP000314294">
    <property type="component" value="Unassembled WGS sequence"/>
</dbReference>
<proteinExistence type="predicted"/>
<evidence type="ECO:0000256" key="1">
    <source>
        <dbReference type="SAM" id="MobiDB-lite"/>
    </source>
</evidence>
<dbReference type="EMBL" id="SRLO01000008">
    <property type="protein sequence ID" value="TNN87793.1"/>
    <property type="molecule type" value="Genomic_DNA"/>
</dbReference>
<dbReference type="AlphaFoldDB" id="A0A4Z2JDG3"/>